<dbReference type="PROSITE" id="PS00379">
    <property type="entry name" value="CDP_ALCOHOL_P_TRANSF"/>
    <property type="match status" value="1"/>
</dbReference>
<evidence type="ECO:0000256" key="1">
    <source>
        <dbReference type="ARBA" id="ARBA00022679"/>
    </source>
</evidence>
<protein>
    <submittedName>
        <fullName evidence="4">CDP-alcohol phosphatidyltransferase family protein</fullName>
    </submittedName>
</protein>
<sequence>MSQKNQVSGKMRTWVRTRAAEHGWAVDREPFLTRLDVADWVSMGALFFGWTAALLVLSGDPNWGIVSMLVAFGFDKLDGAVARHYGLTSDLGLQIDSYIDIFAYLVPAALLLYTDIVANPYLSTVLGFLVLAFGGLRLVRHSSEGFGEDGGTAYYTGITVVHANVVVVGNYFAAALLPFWSPLLVALTVLPTCPLMVSNYRSYKTDGGHLLVAVLGLVATGLALVLEFGSLPL</sequence>
<dbReference type="GO" id="GO:0016020">
    <property type="term" value="C:membrane"/>
    <property type="evidence" value="ECO:0007669"/>
    <property type="project" value="InterPro"/>
</dbReference>
<feature type="transmembrane region" description="Helical" evidence="3">
    <location>
        <begin position="210"/>
        <end position="231"/>
    </location>
</feature>
<evidence type="ECO:0000256" key="2">
    <source>
        <dbReference type="RuleBase" id="RU003750"/>
    </source>
</evidence>
<comment type="similarity">
    <text evidence="2">Belongs to the CDP-alcohol phosphatidyltransferase class-I family.</text>
</comment>
<organism evidence="4 5">
    <name type="scientific">Salinirubellus salinus</name>
    <dbReference type="NCBI Taxonomy" id="1364945"/>
    <lineage>
        <taxon>Archaea</taxon>
        <taxon>Methanobacteriati</taxon>
        <taxon>Methanobacteriota</taxon>
        <taxon>Stenosarchaea group</taxon>
        <taxon>Halobacteria</taxon>
        <taxon>Halobacteriales</taxon>
        <taxon>Natronomonadaceae</taxon>
        <taxon>Salinirubellus</taxon>
    </lineage>
</organism>
<dbReference type="RefSeq" id="WP_260592627.1">
    <property type="nucleotide sequence ID" value="NZ_CP104003.1"/>
</dbReference>
<reference evidence="4" key="1">
    <citation type="submission" date="2022-09" db="EMBL/GenBank/DDBJ databases">
        <title>Diverse halophilic archaea isolated from saline environments.</title>
        <authorList>
            <person name="Cui H.-L."/>
        </authorList>
    </citation>
    <scope>NUCLEOTIDE SEQUENCE</scope>
    <source>
        <strain evidence="4">ZS-35-S2</strain>
    </source>
</reference>
<dbReference type="Gene3D" id="1.20.120.1760">
    <property type="match status" value="1"/>
</dbReference>
<keyword evidence="5" id="KW-1185">Reference proteome</keyword>
<dbReference type="GeneID" id="74943956"/>
<feature type="transmembrane region" description="Helical" evidence="3">
    <location>
        <begin position="120"/>
        <end position="139"/>
    </location>
</feature>
<dbReference type="Pfam" id="PF01066">
    <property type="entry name" value="CDP-OH_P_transf"/>
    <property type="match status" value="1"/>
</dbReference>
<keyword evidence="3" id="KW-1133">Transmembrane helix</keyword>
<dbReference type="InterPro" id="IPR048254">
    <property type="entry name" value="CDP_ALCOHOL_P_TRANSF_CS"/>
</dbReference>
<evidence type="ECO:0000313" key="5">
    <source>
        <dbReference type="Proteomes" id="UP001057580"/>
    </source>
</evidence>
<keyword evidence="3" id="KW-0472">Membrane</keyword>
<feature type="transmembrane region" description="Helical" evidence="3">
    <location>
        <begin position="151"/>
        <end position="173"/>
    </location>
</feature>
<name>A0A9E7R2I3_9EURY</name>
<dbReference type="InterPro" id="IPR043130">
    <property type="entry name" value="CDP-OH_PTrfase_TM_dom"/>
</dbReference>
<gene>
    <name evidence="4" type="ORF">N0B31_16000</name>
</gene>
<feature type="transmembrane region" description="Helical" evidence="3">
    <location>
        <begin position="37"/>
        <end position="57"/>
    </location>
</feature>
<evidence type="ECO:0000313" key="4">
    <source>
        <dbReference type="EMBL" id="UWM53633.1"/>
    </source>
</evidence>
<keyword evidence="1 2" id="KW-0808">Transferase</keyword>
<accession>A0A9E7R2I3</accession>
<dbReference type="EMBL" id="CP104003">
    <property type="protein sequence ID" value="UWM53633.1"/>
    <property type="molecule type" value="Genomic_DNA"/>
</dbReference>
<proteinExistence type="inferred from homology"/>
<feature type="transmembrane region" description="Helical" evidence="3">
    <location>
        <begin position="179"/>
        <end position="198"/>
    </location>
</feature>
<dbReference type="AlphaFoldDB" id="A0A9E7R2I3"/>
<dbReference type="Proteomes" id="UP001057580">
    <property type="component" value="Chromosome"/>
</dbReference>
<evidence type="ECO:0000256" key="3">
    <source>
        <dbReference type="SAM" id="Phobius"/>
    </source>
</evidence>
<dbReference type="GO" id="GO:0008654">
    <property type="term" value="P:phospholipid biosynthetic process"/>
    <property type="evidence" value="ECO:0007669"/>
    <property type="project" value="InterPro"/>
</dbReference>
<dbReference type="KEGG" id="ssai:N0B31_16000"/>
<dbReference type="GO" id="GO:0016780">
    <property type="term" value="F:phosphotransferase activity, for other substituted phosphate groups"/>
    <property type="evidence" value="ECO:0007669"/>
    <property type="project" value="InterPro"/>
</dbReference>
<keyword evidence="3" id="KW-0812">Transmembrane</keyword>
<dbReference type="InterPro" id="IPR000462">
    <property type="entry name" value="CDP-OH_P_trans"/>
</dbReference>